<dbReference type="Gene3D" id="1.25.40.20">
    <property type="entry name" value="Ankyrin repeat-containing domain"/>
    <property type="match status" value="1"/>
</dbReference>
<organism evidence="1 2">
    <name type="scientific">Rhizoctonia solani</name>
    <dbReference type="NCBI Taxonomy" id="456999"/>
    <lineage>
        <taxon>Eukaryota</taxon>
        <taxon>Fungi</taxon>
        <taxon>Dikarya</taxon>
        <taxon>Basidiomycota</taxon>
        <taxon>Agaricomycotina</taxon>
        <taxon>Agaricomycetes</taxon>
        <taxon>Cantharellales</taxon>
        <taxon>Ceratobasidiaceae</taxon>
        <taxon>Rhizoctonia</taxon>
    </lineage>
</organism>
<dbReference type="OrthoDB" id="2014058at2759"/>
<evidence type="ECO:0008006" key="3">
    <source>
        <dbReference type="Google" id="ProtNLM"/>
    </source>
</evidence>
<proteinExistence type="predicted"/>
<dbReference type="EMBL" id="CAJNJQ010005878">
    <property type="protein sequence ID" value="CAE7221894.1"/>
    <property type="molecule type" value="Genomic_DNA"/>
</dbReference>
<dbReference type="SMART" id="SM00248">
    <property type="entry name" value="ANK"/>
    <property type="match status" value="2"/>
</dbReference>
<name>A0A8H3EE17_9AGAM</name>
<dbReference type="AlphaFoldDB" id="A0A8H3EE17"/>
<dbReference type="InterPro" id="IPR002110">
    <property type="entry name" value="Ankyrin_rpt"/>
</dbReference>
<dbReference type="PANTHER" id="PTHR47303">
    <property type="match status" value="1"/>
</dbReference>
<dbReference type="Proteomes" id="UP000663827">
    <property type="component" value="Unassembled WGS sequence"/>
</dbReference>
<sequence>MSSPTNDDYEDLILSCRYGDIDDVRSFVDKFGTEAVASARDENGNTVLHMISANGHDDILTYLLPLLPSSLLAQANNSKSTPLHWAATNKHLPIVQKLAGAQPKLIDVKNGAGRTPLGEAEFVEWDEGAQWMVGAMDLNEDEIKEGVTDEIVEDEDKETKH</sequence>
<evidence type="ECO:0000313" key="2">
    <source>
        <dbReference type="Proteomes" id="UP000663827"/>
    </source>
</evidence>
<evidence type="ECO:0000313" key="1">
    <source>
        <dbReference type="EMBL" id="CAE7221894.1"/>
    </source>
</evidence>
<reference evidence="1" key="1">
    <citation type="submission" date="2021-01" db="EMBL/GenBank/DDBJ databases">
        <authorList>
            <person name="Kaushik A."/>
        </authorList>
    </citation>
    <scope>NUCLEOTIDE SEQUENCE</scope>
    <source>
        <strain evidence="1">AG5</strain>
    </source>
</reference>
<dbReference type="InterPro" id="IPR036770">
    <property type="entry name" value="Ankyrin_rpt-contain_sf"/>
</dbReference>
<dbReference type="SUPFAM" id="SSF48403">
    <property type="entry name" value="Ankyrin repeat"/>
    <property type="match status" value="1"/>
</dbReference>
<accession>A0A8H3EE17</accession>
<protein>
    <recommendedName>
        <fullName evidence="3">Ankyrin</fullName>
    </recommendedName>
</protein>
<comment type="caution">
    <text evidence="1">The sequence shown here is derived from an EMBL/GenBank/DDBJ whole genome shotgun (WGS) entry which is preliminary data.</text>
</comment>
<gene>
    <name evidence="1" type="ORF">RDB_LOCUS168044</name>
</gene>
<dbReference type="Pfam" id="PF12796">
    <property type="entry name" value="Ank_2"/>
    <property type="match status" value="1"/>
</dbReference>
<dbReference type="PANTHER" id="PTHR47303:SF1">
    <property type="entry name" value="NF-KAPPA-B INHIBITOR BETA"/>
    <property type="match status" value="1"/>
</dbReference>